<reference evidence="1" key="1">
    <citation type="submission" date="2020-09" db="EMBL/GenBank/DDBJ databases">
        <title>New species isolated from human feces.</title>
        <authorList>
            <person name="Kitahara M."/>
            <person name="Shigeno Y."/>
            <person name="Shime M."/>
            <person name="Matsumoto Y."/>
            <person name="Nakamura S."/>
            <person name="Motooka D."/>
            <person name="Fukuoka S."/>
            <person name="Nishikawa H."/>
            <person name="Benno Y."/>
        </authorList>
    </citation>
    <scope>NUCLEOTIDE SEQUENCE</scope>
    <source>
        <strain evidence="1">MM35</strain>
    </source>
</reference>
<organism evidence="1 2">
    <name type="scientific">Vescimonas fastidiosa</name>
    <dbReference type="NCBI Taxonomy" id="2714353"/>
    <lineage>
        <taxon>Bacteria</taxon>
        <taxon>Bacillati</taxon>
        <taxon>Bacillota</taxon>
        <taxon>Clostridia</taxon>
        <taxon>Eubacteriales</taxon>
        <taxon>Oscillospiraceae</taxon>
        <taxon>Vescimonas</taxon>
    </lineage>
</organism>
<name>A0A810PSI1_9FIRM</name>
<dbReference type="Proteomes" id="UP000681343">
    <property type="component" value="Chromosome"/>
</dbReference>
<dbReference type="KEGG" id="vfa:MM35RIKEN_09560"/>
<dbReference type="AlphaFoldDB" id="A0A810PSI1"/>
<evidence type="ECO:0000313" key="2">
    <source>
        <dbReference type="Proteomes" id="UP000681343"/>
    </source>
</evidence>
<keyword evidence="2" id="KW-1185">Reference proteome</keyword>
<accession>A0A810PSI1</accession>
<proteinExistence type="predicted"/>
<gene>
    <name evidence="1" type="ORF">MM35RIKEN_09560</name>
</gene>
<dbReference type="EMBL" id="AP023415">
    <property type="protein sequence ID" value="BCK78764.1"/>
    <property type="molecule type" value="Genomic_DNA"/>
</dbReference>
<protein>
    <submittedName>
        <fullName evidence="1">Uncharacterized protein</fullName>
    </submittedName>
</protein>
<evidence type="ECO:0000313" key="1">
    <source>
        <dbReference type="EMBL" id="BCK78764.1"/>
    </source>
</evidence>
<dbReference type="RefSeq" id="WP_212819744.1">
    <property type="nucleotide sequence ID" value="NZ_AP023415.1"/>
</dbReference>
<sequence>MDTSHRNNIPPCEDDDDIWYWGYSIFVPHIPDTRAYPYVSRIMGPDPKYRFARKFLRYQWPPKTPKGRRFDVELPGDGVYEVGIKRWNADKPLLLERQVYWLLLLDGNEYTIPKWQVLPLVEALRSGTLGA</sequence>